<organism evidence="4 5">
    <name type="scientific">Pseudidiomarina gelatinasegens</name>
    <dbReference type="NCBI Taxonomy" id="2487740"/>
    <lineage>
        <taxon>Bacteria</taxon>
        <taxon>Pseudomonadati</taxon>
        <taxon>Pseudomonadota</taxon>
        <taxon>Gammaproteobacteria</taxon>
        <taxon>Alteromonadales</taxon>
        <taxon>Idiomarinaceae</taxon>
        <taxon>Pseudidiomarina</taxon>
    </lineage>
</organism>
<dbReference type="GO" id="GO:0005524">
    <property type="term" value="F:ATP binding"/>
    <property type="evidence" value="ECO:0007669"/>
    <property type="project" value="UniProtKB-KW"/>
</dbReference>
<evidence type="ECO:0000256" key="2">
    <source>
        <dbReference type="PIRSR" id="PIRSR640198-2"/>
    </source>
</evidence>
<dbReference type="EMBL" id="RSFE01000007">
    <property type="protein sequence ID" value="RWU09115.1"/>
    <property type="molecule type" value="Genomic_DNA"/>
</dbReference>
<evidence type="ECO:0000313" key="4">
    <source>
        <dbReference type="EMBL" id="RWU09115.1"/>
    </source>
</evidence>
<dbReference type="PANTHER" id="PTHR13504:SF33">
    <property type="entry name" value="FIC FAMILY PROTEIN"/>
    <property type="match status" value="1"/>
</dbReference>
<dbReference type="Pfam" id="PF02661">
    <property type="entry name" value="Fic"/>
    <property type="match status" value="1"/>
</dbReference>
<feature type="domain" description="Fido" evidence="3">
    <location>
        <begin position="120"/>
        <end position="277"/>
    </location>
</feature>
<keyword evidence="5" id="KW-1185">Reference proteome</keyword>
<feature type="binding site" evidence="2">
    <location>
        <begin position="216"/>
        <end position="223"/>
    </location>
    <ligand>
        <name>ATP</name>
        <dbReference type="ChEBI" id="CHEBI:30616"/>
    </ligand>
</feature>
<keyword evidence="2" id="KW-0547">Nucleotide-binding</keyword>
<accession>A0A443YYG2</accession>
<dbReference type="InterPro" id="IPR025230">
    <property type="entry name" value="DUF4172"/>
</dbReference>
<reference evidence="4 5" key="1">
    <citation type="submission" date="2018-12" db="EMBL/GenBank/DDBJ databases">
        <authorList>
            <person name="Li A."/>
            <person name="Zhang M."/>
            <person name="Zhu H."/>
        </authorList>
    </citation>
    <scope>NUCLEOTIDE SEQUENCE [LARGE SCALE GENOMIC DNA]</scope>
    <source>
        <strain evidence="4 5">R04H25</strain>
    </source>
</reference>
<dbReference type="SUPFAM" id="SSF46785">
    <property type="entry name" value="Winged helix' DNA-binding domain"/>
    <property type="match status" value="1"/>
</dbReference>
<dbReference type="AlphaFoldDB" id="A0A443YYG2"/>
<dbReference type="SUPFAM" id="SSF140931">
    <property type="entry name" value="Fic-like"/>
    <property type="match status" value="1"/>
</dbReference>
<evidence type="ECO:0000256" key="1">
    <source>
        <dbReference type="PIRSR" id="PIRSR640198-1"/>
    </source>
</evidence>
<dbReference type="OrthoDB" id="9807853at2"/>
<feature type="binding site" evidence="2">
    <location>
        <begin position="254"/>
        <end position="255"/>
    </location>
    <ligand>
        <name>ATP</name>
        <dbReference type="ChEBI" id="CHEBI:30616"/>
    </ligand>
</feature>
<dbReference type="InterPro" id="IPR003812">
    <property type="entry name" value="Fido"/>
</dbReference>
<evidence type="ECO:0000313" key="5">
    <source>
        <dbReference type="Proteomes" id="UP000288789"/>
    </source>
</evidence>
<sequence length="372" mass="42385">MTTSENYGQKWLWQHPQWPDFQWQQDKLQPLLRRAYDLLGQLKGRMTLVDGHEEFTLDALLANIVASSAIESEKVDVYGVRSSLARQLGVADQHPVKVSERSEGLANLMRDAVTSWQQPLATDTPLQWHRWLFQGQDSLLQKVLPGELRGDAPMQIVSGPISKPKVHFEAPPRAAIERELERFLSWFNDTANSGIDPLVRAGITHLWFVTIHPFEDGNGRITRALTDRALAQADQNSIRLFAMSEAILEHRNAYYDILEHTQKHDTDITAWLVWFIETLTLSVDGALAKIERTIFKTKFWAQHANKQLLEPQRKVLNRLLDGDFENGINANRYQSVAKVSKATATRHLSDLVEQGILERLPGGGRSTRYQLI</sequence>
<dbReference type="PANTHER" id="PTHR13504">
    <property type="entry name" value="FIDO DOMAIN-CONTAINING PROTEIN DDB_G0283145"/>
    <property type="match status" value="1"/>
</dbReference>
<dbReference type="InterPro" id="IPR036390">
    <property type="entry name" value="WH_DNA-bd_sf"/>
</dbReference>
<dbReference type="RefSeq" id="WP_128352733.1">
    <property type="nucleotide sequence ID" value="NZ_RSFE01000007.1"/>
</dbReference>
<dbReference type="InterPro" id="IPR040198">
    <property type="entry name" value="Fido_containing"/>
</dbReference>
<dbReference type="Gene3D" id="1.10.10.10">
    <property type="entry name" value="Winged helix-like DNA-binding domain superfamily/Winged helix DNA-binding domain"/>
    <property type="match status" value="1"/>
</dbReference>
<comment type="caution">
    <text evidence="4">The sequence shown here is derived from an EMBL/GenBank/DDBJ whole genome shotgun (WGS) entry which is preliminary data.</text>
</comment>
<dbReference type="PROSITE" id="PS51459">
    <property type="entry name" value="FIDO"/>
    <property type="match status" value="1"/>
</dbReference>
<keyword evidence="2" id="KW-0067">ATP-binding</keyword>
<protein>
    <submittedName>
        <fullName evidence="4">Fic family protein</fullName>
    </submittedName>
</protein>
<proteinExistence type="predicted"/>
<evidence type="ECO:0000259" key="3">
    <source>
        <dbReference type="PROSITE" id="PS51459"/>
    </source>
</evidence>
<dbReference type="Proteomes" id="UP000288789">
    <property type="component" value="Unassembled WGS sequence"/>
</dbReference>
<dbReference type="Pfam" id="PF13776">
    <property type="entry name" value="DUF4172"/>
    <property type="match status" value="1"/>
</dbReference>
<dbReference type="InterPro" id="IPR036388">
    <property type="entry name" value="WH-like_DNA-bd_sf"/>
</dbReference>
<feature type="active site" evidence="1">
    <location>
        <position position="212"/>
    </location>
</feature>
<name>A0A443YYG2_9GAMM</name>
<dbReference type="InterPro" id="IPR036597">
    <property type="entry name" value="Fido-like_dom_sf"/>
</dbReference>
<gene>
    <name evidence="4" type="ORF">EGC76_09345</name>
</gene>
<dbReference type="Gene3D" id="1.10.3290.10">
    <property type="entry name" value="Fido-like domain"/>
    <property type="match status" value="1"/>
</dbReference>